<evidence type="ECO:0000256" key="1">
    <source>
        <dbReference type="ARBA" id="ARBA00006432"/>
    </source>
</evidence>
<feature type="compositionally biased region" description="Polar residues" evidence="3">
    <location>
        <begin position="532"/>
        <end position="542"/>
    </location>
</feature>
<dbReference type="Pfam" id="PF00501">
    <property type="entry name" value="AMP-binding"/>
    <property type="match status" value="1"/>
</dbReference>
<dbReference type="InterPro" id="IPR000873">
    <property type="entry name" value="AMP-dep_synth/lig_dom"/>
</dbReference>
<accession>A0A7I9YP78</accession>
<dbReference type="Gene3D" id="3.30.300.30">
    <property type="match status" value="1"/>
</dbReference>
<dbReference type="Proteomes" id="UP000465360">
    <property type="component" value="Unassembled WGS sequence"/>
</dbReference>
<gene>
    <name evidence="6" type="ORF">MBOU_25170</name>
</gene>
<sequence length="542" mass="58716">MTSVPSETLPAIVNRMATADPDRVFIQGVDGRSATWGQLQSSTIDWAARFLSLGVKRGDVVVTILDAGVDAVSVWLGLASIGAIDAATNPEFRGRMLAYAINNCQPELLVVAPQYVGIVETVATELQTVKRVLVLDGDGNRLESQLPGVVALGDLTPNSADTAAARDQVRVPEFHDIACITYTSGTTGPSKAVKLPWGQLHSINLGTFPIEDLTPSDVFYCTTSHAHFGSKSIPYHAAMAGGQVVMRPKFALPSFWDDIIKFQVTTGMLVGSMADLLLRDSTGPTGPTSLRNLFMAPLGSNYREFSEKFGVRVCTAYNSTEGGVAITSGWNPTNSSTVGSLRKGYPGFEVRLVDANDYEVPDGTVGECVIRSRVPWVMNAGYLNNDSATASAWRNGWFHTGDALVRTPEGDYIFVDRLKDAIRRRGENISSFEVEADVLANPDIAECAAVAVPADSAEDEILLFAVRRRGATISPQDLHEDLQSRMARFMVPRYIEFVDELPKTQATLRVIKAELRTRGVGPDTWDAKSKAPQRQASTVAEK</sequence>
<keyword evidence="7" id="KW-1185">Reference proteome</keyword>
<dbReference type="InterPro" id="IPR045851">
    <property type="entry name" value="AMP-bd_C_sf"/>
</dbReference>
<dbReference type="PANTHER" id="PTHR43201">
    <property type="entry name" value="ACYL-COA SYNTHETASE"/>
    <property type="match status" value="1"/>
</dbReference>
<evidence type="ECO:0000313" key="7">
    <source>
        <dbReference type="Proteomes" id="UP000465360"/>
    </source>
</evidence>
<reference evidence="6 7" key="1">
    <citation type="journal article" date="2019" name="Emerg. Microbes Infect.">
        <title>Comprehensive subspecies identification of 175 nontuberculous mycobacteria species based on 7547 genomic profiles.</title>
        <authorList>
            <person name="Matsumoto Y."/>
            <person name="Kinjo T."/>
            <person name="Motooka D."/>
            <person name="Nabeya D."/>
            <person name="Jung N."/>
            <person name="Uechi K."/>
            <person name="Horii T."/>
            <person name="Iida T."/>
            <person name="Fujita J."/>
            <person name="Nakamura S."/>
        </authorList>
    </citation>
    <scope>NUCLEOTIDE SEQUENCE [LARGE SCALE GENOMIC DNA]</scope>
    <source>
        <strain evidence="6 7">JCM 30725</strain>
    </source>
</reference>
<dbReference type="Gene3D" id="3.40.50.12780">
    <property type="entry name" value="N-terminal domain of ligase-like"/>
    <property type="match status" value="1"/>
</dbReference>
<dbReference type="SUPFAM" id="SSF56801">
    <property type="entry name" value="Acetyl-CoA synthetase-like"/>
    <property type="match status" value="1"/>
</dbReference>
<comment type="similarity">
    <text evidence="1">Belongs to the ATP-dependent AMP-binding enzyme family.</text>
</comment>
<feature type="region of interest" description="Disordered" evidence="3">
    <location>
        <begin position="521"/>
        <end position="542"/>
    </location>
</feature>
<feature type="domain" description="AMP-binding enzyme C-terminal" evidence="5">
    <location>
        <begin position="433"/>
        <end position="505"/>
    </location>
</feature>
<keyword evidence="2 6" id="KW-0436">Ligase</keyword>
<dbReference type="PROSITE" id="PS00455">
    <property type="entry name" value="AMP_BINDING"/>
    <property type="match status" value="1"/>
</dbReference>
<feature type="domain" description="AMP-dependent synthetase/ligase" evidence="4">
    <location>
        <begin position="16"/>
        <end position="378"/>
    </location>
</feature>
<organism evidence="6 7">
    <name type="scientific">Mycobacterium bourgelatii</name>
    <dbReference type="NCBI Taxonomy" id="1273442"/>
    <lineage>
        <taxon>Bacteria</taxon>
        <taxon>Bacillati</taxon>
        <taxon>Actinomycetota</taxon>
        <taxon>Actinomycetes</taxon>
        <taxon>Mycobacteriales</taxon>
        <taxon>Mycobacteriaceae</taxon>
        <taxon>Mycobacterium</taxon>
    </lineage>
</organism>
<evidence type="ECO:0000256" key="2">
    <source>
        <dbReference type="ARBA" id="ARBA00022598"/>
    </source>
</evidence>
<evidence type="ECO:0000259" key="4">
    <source>
        <dbReference type="Pfam" id="PF00501"/>
    </source>
</evidence>
<evidence type="ECO:0000259" key="5">
    <source>
        <dbReference type="Pfam" id="PF13193"/>
    </source>
</evidence>
<dbReference type="GO" id="GO:0006631">
    <property type="term" value="P:fatty acid metabolic process"/>
    <property type="evidence" value="ECO:0007669"/>
    <property type="project" value="TreeGrafter"/>
</dbReference>
<name>A0A7I9YP78_MYCBU</name>
<dbReference type="InterPro" id="IPR020845">
    <property type="entry name" value="AMP-binding_CS"/>
</dbReference>
<protein>
    <submittedName>
        <fullName evidence="6">ATP-dependent acyl-CoA ligase</fullName>
    </submittedName>
</protein>
<evidence type="ECO:0000313" key="6">
    <source>
        <dbReference type="EMBL" id="GFG90475.1"/>
    </source>
</evidence>
<dbReference type="PANTHER" id="PTHR43201:SF5">
    <property type="entry name" value="MEDIUM-CHAIN ACYL-COA LIGASE ACSF2, MITOCHONDRIAL"/>
    <property type="match status" value="1"/>
</dbReference>
<dbReference type="AlphaFoldDB" id="A0A7I9YP78"/>
<dbReference type="InterPro" id="IPR042099">
    <property type="entry name" value="ANL_N_sf"/>
</dbReference>
<dbReference type="EMBL" id="BLKZ01000001">
    <property type="protein sequence ID" value="GFG90475.1"/>
    <property type="molecule type" value="Genomic_DNA"/>
</dbReference>
<comment type="caution">
    <text evidence="6">The sequence shown here is derived from an EMBL/GenBank/DDBJ whole genome shotgun (WGS) entry which is preliminary data.</text>
</comment>
<dbReference type="Pfam" id="PF13193">
    <property type="entry name" value="AMP-binding_C"/>
    <property type="match status" value="1"/>
</dbReference>
<dbReference type="InterPro" id="IPR025110">
    <property type="entry name" value="AMP-bd_C"/>
</dbReference>
<evidence type="ECO:0000256" key="3">
    <source>
        <dbReference type="SAM" id="MobiDB-lite"/>
    </source>
</evidence>
<proteinExistence type="inferred from homology"/>
<dbReference type="GO" id="GO:0031956">
    <property type="term" value="F:medium-chain fatty acid-CoA ligase activity"/>
    <property type="evidence" value="ECO:0007669"/>
    <property type="project" value="TreeGrafter"/>
</dbReference>